<name>A0AAJ6JXP3_PRORE</name>
<feature type="chain" id="PRO_5042599132" evidence="1">
    <location>
        <begin position="22"/>
        <end position="410"/>
    </location>
</feature>
<reference evidence="2" key="1">
    <citation type="submission" date="2023-04" db="EMBL/GenBank/DDBJ databases">
        <title>Co-integrate Col3M blaNDM-1-harbouring plasmids in clinical Providencia rettgeri isolates from Argentina.</title>
        <authorList>
            <person name="de Belder D."/>
            <person name="Martino F."/>
            <person name="Tijet N."/>
            <person name="Melano R.G."/>
            <person name="Faccone D."/>
            <person name="de Mendieta J.M."/>
            <person name="Rapoport M."/>
            <person name="Albornoz E."/>
            <person name="Petroni A."/>
            <person name="Tuduri E."/>
            <person name="Derdoy L."/>
            <person name="Cogut S."/>
            <person name="Errecalde L."/>
            <person name="Pasteran F."/>
            <person name="Corso A."/>
            <person name="Gomez S.A."/>
        </authorList>
    </citation>
    <scope>NUCLEOTIDE SEQUENCE</scope>
    <source>
        <strain evidence="2">PreM15628</strain>
        <plasmid evidence="2">p15628A_320</plasmid>
    </source>
</reference>
<keyword evidence="2" id="KW-0614">Plasmid</keyword>
<protein>
    <submittedName>
        <fullName evidence="2">TrbC family F-type conjugative pilus assembly protein</fullName>
    </submittedName>
</protein>
<keyword evidence="1" id="KW-0732">Signal</keyword>
<accession>A0AAJ6JXP3</accession>
<evidence type="ECO:0000256" key="1">
    <source>
        <dbReference type="SAM" id="SignalP"/>
    </source>
</evidence>
<gene>
    <name evidence="2" type="ORF">KOF27_20835</name>
</gene>
<organism evidence="2 3">
    <name type="scientific">Providencia rettgeri</name>
    <dbReference type="NCBI Taxonomy" id="587"/>
    <lineage>
        <taxon>Bacteria</taxon>
        <taxon>Pseudomonadati</taxon>
        <taxon>Pseudomonadota</taxon>
        <taxon>Gammaproteobacteria</taxon>
        <taxon>Enterobacterales</taxon>
        <taxon>Morganellaceae</taxon>
        <taxon>Providencia</taxon>
    </lineage>
</organism>
<evidence type="ECO:0000313" key="3">
    <source>
        <dbReference type="Proteomes" id="UP000682358"/>
    </source>
</evidence>
<dbReference type="AlphaFoldDB" id="A0AAJ6JXP3"/>
<proteinExistence type="predicted"/>
<dbReference type="Proteomes" id="UP000682358">
    <property type="component" value="Plasmid p15628A_320"/>
</dbReference>
<dbReference type="Pfam" id="PF09673">
    <property type="entry name" value="TrbC_Ftype"/>
    <property type="match status" value="1"/>
</dbReference>
<dbReference type="EMBL" id="CP123373">
    <property type="protein sequence ID" value="WHT95954.1"/>
    <property type="molecule type" value="Genomic_DNA"/>
</dbReference>
<feature type="signal peptide" evidence="1">
    <location>
        <begin position="1"/>
        <end position="21"/>
    </location>
</feature>
<geneLocation type="plasmid" evidence="2 3">
    <name>p15628A_320</name>
</geneLocation>
<sequence>MVKKKVTLLISLLTLSITSSANSKLNMVTPYTESIPTVERSTDADMADLEKLKAVAAAQAEVHREATRQLIADKNVMANQAINKLTTDEGQILKEMIKSQNESENFNQQQKGNVFYILISASLKDTEVIDIMRSVSGRNDVILVVQGVRNKDSLVDEINHWHKLIRDTKSEVNFTIDPNIFIKYGVRTIPTIIHENGGEFVSLVHGISNVNYLDNKTGNMGVQGPVVEVIERNMLDLIEEGIKNLDFEKMKKDAYNRYWKNKDIYKFPEALKDSTHYVDPSVVIPQDILSPDGRIIAKKGRVNPMDIIPFNLKLIFFNPASEWQRIFAQQQYQNAKDENLIPTLIATDVYGDGWETFSDSNLYGDNATLYFIQEGMKERFGIRNVPSIVTGDDKQFIVNEYAERNYWWIK</sequence>
<evidence type="ECO:0000313" key="2">
    <source>
        <dbReference type="EMBL" id="WHT95954.1"/>
    </source>
</evidence>
<dbReference type="InterPro" id="IPR019106">
    <property type="entry name" value="T4SS_TrbC"/>
</dbReference>